<reference evidence="2 3" key="1">
    <citation type="journal article" date="2018" name="Front. Plant Sci.">
        <title>Red Clover (Trifolium pratense) and Zigzag Clover (T. medium) - A Picture of Genomic Similarities and Differences.</title>
        <authorList>
            <person name="Dluhosova J."/>
            <person name="Istvanek J."/>
            <person name="Nedelnik J."/>
            <person name="Repkova J."/>
        </authorList>
    </citation>
    <scope>NUCLEOTIDE SEQUENCE [LARGE SCALE GENOMIC DNA]</scope>
    <source>
        <strain evidence="3">cv. 10/8</strain>
        <tissue evidence="2">Leaf</tissue>
    </source>
</reference>
<feature type="non-terminal residue" evidence="2">
    <location>
        <position position="1"/>
    </location>
</feature>
<proteinExistence type="predicted"/>
<dbReference type="AlphaFoldDB" id="A0A392U5E1"/>
<evidence type="ECO:0000256" key="1">
    <source>
        <dbReference type="SAM" id="MobiDB-lite"/>
    </source>
</evidence>
<evidence type="ECO:0000313" key="3">
    <source>
        <dbReference type="Proteomes" id="UP000265520"/>
    </source>
</evidence>
<dbReference type="EMBL" id="LXQA010722957">
    <property type="protein sequence ID" value="MCI67750.1"/>
    <property type="molecule type" value="Genomic_DNA"/>
</dbReference>
<name>A0A392U5E1_9FABA</name>
<keyword evidence="3" id="KW-1185">Reference proteome</keyword>
<feature type="region of interest" description="Disordered" evidence="1">
    <location>
        <begin position="25"/>
        <end position="44"/>
    </location>
</feature>
<dbReference type="Proteomes" id="UP000265520">
    <property type="component" value="Unassembled WGS sequence"/>
</dbReference>
<accession>A0A392U5E1</accession>
<sequence length="44" mass="4748">CTASGLELPKLGAATSRNQENKTHFCTWLGPSEPGADTSKCRKR</sequence>
<comment type="caution">
    <text evidence="2">The sequence shown here is derived from an EMBL/GenBank/DDBJ whole genome shotgun (WGS) entry which is preliminary data.</text>
</comment>
<evidence type="ECO:0000313" key="2">
    <source>
        <dbReference type="EMBL" id="MCI67750.1"/>
    </source>
</evidence>
<protein>
    <submittedName>
        <fullName evidence="2">Uncharacterized protein</fullName>
    </submittedName>
</protein>
<organism evidence="2 3">
    <name type="scientific">Trifolium medium</name>
    <dbReference type="NCBI Taxonomy" id="97028"/>
    <lineage>
        <taxon>Eukaryota</taxon>
        <taxon>Viridiplantae</taxon>
        <taxon>Streptophyta</taxon>
        <taxon>Embryophyta</taxon>
        <taxon>Tracheophyta</taxon>
        <taxon>Spermatophyta</taxon>
        <taxon>Magnoliopsida</taxon>
        <taxon>eudicotyledons</taxon>
        <taxon>Gunneridae</taxon>
        <taxon>Pentapetalae</taxon>
        <taxon>rosids</taxon>
        <taxon>fabids</taxon>
        <taxon>Fabales</taxon>
        <taxon>Fabaceae</taxon>
        <taxon>Papilionoideae</taxon>
        <taxon>50 kb inversion clade</taxon>
        <taxon>NPAAA clade</taxon>
        <taxon>Hologalegina</taxon>
        <taxon>IRL clade</taxon>
        <taxon>Trifolieae</taxon>
        <taxon>Trifolium</taxon>
    </lineage>
</organism>